<reference evidence="1 2" key="1">
    <citation type="submission" date="2020-08" db="EMBL/GenBank/DDBJ databases">
        <title>Genomic Encyclopedia of Type Strains, Phase IV (KMG-IV): sequencing the most valuable type-strain genomes for metagenomic binning, comparative biology and taxonomic classification.</title>
        <authorList>
            <person name="Goeker M."/>
        </authorList>
    </citation>
    <scope>NUCLEOTIDE SEQUENCE [LARGE SCALE GENOMIC DNA]</scope>
    <source>
        <strain evidence="1 2">YIM 65646</strain>
    </source>
</reference>
<comment type="caution">
    <text evidence="1">The sequence shown here is derived from an EMBL/GenBank/DDBJ whole genome shotgun (WGS) entry which is preliminary data.</text>
</comment>
<name>A0A841FSG0_9ACTN</name>
<organism evidence="1 2">
    <name type="scientific">Phytomonospora endophytica</name>
    <dbReference type="NCBI Taxonomy" id="714109"/>
    <lineage>
        <taxon>Bacteria</taxon>
        <taxon>Bacillati</taxon>
        <taxon>Actinomycetota</taxon>
        <taxon>Actinomycetes</taxon>
        <taxon>Micromonosporales</taxon>
        <taxon>Micromonosporaceae</taxon>
        <taxon>Phytomonospora</taxon>
    </lineage>
</organism>
<dbReference type="RefSeq" id="WP_184789513.1">
    <property type="nucleotide sequence ID" value="NZ_BONT01000033.1"/>
</dbReference>
<accession>A0A841FSG0</accession>
<evidence type="ECO:0000313" key="1">
    <source>
        <dbReference type="EMBL" id="MBB6036688.1"/>
    </source>
</evidence>
<proteinExistence type="predicted"/>
<sequence length="300" mass="33536">MSCDDTASQDPRAAEVRRLREEEGLSLAQIRALIPVGKDRINDWLKGTEPPEWTKRPNAKDDQREAARELRRQGKTYNEIVAELGCSKSSVSLWVRDIEVVRKVHPSWSADARAKREAGAALRRARKVAERVAARADPVLELLPCDDRDALISGAIAYWCEGRKWKEWMATPPAVAFINSDPALVRLFLRFLKVAPVSFGAFRYRLHIHENASEAEAHAHWARELSIDVADFGKTTWKRHNPKTVRKNTGAGYFGCLSVTVLRSQALYRYIDRVVSTSLRAMAPGGGSGVTLVRGAPVAR</sequence>
<gene>
    <name evidence="1" type="ORF">HNR73_004559</name>
</gene>
<dbReference type="Gene3D" id="1.10.10.60">
    <property type="entry name" value="Homeodomain-like"/>
    <property type="match status" value="1"/>
</dbReference>
<protein>
    <submittedName>
        <fullName evidence="1">Transcriptional regulator with XRE-family HTH domain</fullName>
    </submittedName>
</protein>
<keyword evidence="2" id="KW-1185">Reference proteome</keyword>
<dbReference type="Proteomes" id="UP000548476">
    <property type="component" value="Unassembled WGS sequence"/>
</dbReference>
<evidence type="ECO:0000313" key="2">
    <source>
        <dbReference type="Proteomes" id="UP000548476"/>
    </source>
</evidence>
<dbReference type="AlphaFoldDB" id="A0A841FSG0"/>
<dbReference type="EMBL" id="JACHGT010000009">
    <property type="protein sequence ID" value="MBB6036688.1"/>
    <property type="molecule type" value="Genomic_DNA"/>
</dbReference>